<keyword evidence="3 6" id="KW-0560">Oxidoreductase</keyword>
<dbReference type="EMBL" id="AP024423">
    <property type="protein sequence ID" value="BCR92211.1"/>
    <property type="molecule type" value="Genomic_DNA"/>
</dbReference>
<protein>
    <recommendedName>
        <fullName evidence="9">Cytochrome P450</fullName>
    </recommendedName>
</protein>
<dbReference type="SUPFAM" id="SSF48264">
    <property type="entry name" value="Cytochrome P450"/>
    <property type="match status" value="1"/>
</dbReference>
<name>A0A7R7ZSV2_ASPCH</name>
<dbReference type="PANTHER" id="PTHR46300">
    <property type="entry name" value="P450, PUTATIVE (EUROFUNG)-RELATED-RELATED"/>
    <property type="match status" value="1"/>
</dbReference>
<dbReference type="Gene3D" id="1.10.630.10">
    <property type="entry name" value="Cytochrome P450"/>
    <property type="match status" value="1"/>
</dbReference>
<evidence type="ECO:0000256" key="6">
    <source>
        <dbReference type="RuleBase" id="RU000461"/>
    </source>
</evidence>
<sequence length="207" mass="23648">MGLYPDVQRKAQEEIDRILGPNKIPSYVDRKNLPYIDALVKETLRWHPIAPMGIPHMCTQDDIYEGYRIPKGSLIMPNIWAFTHDPKVYPDPMTFKPERFLATEDHTPQPDPHALSFGFGRRICPGKLLADNTIFLSIAQSLAVFNFSKEDLMEPEFLPGVVSHPAPYTLSVSPRSEAHEALIRSIETEFPWEESNAKEIEAIEYLE</sequence>
<dbReference type="GO" id="GO:0016705">
    <property type="term" value="F:oxidoreductase activity, acting on paired donors, with incorporation or reduction of molecular oxygen"/>
    <property type="evidence" value="ECO:0007669"/>
    <property type="project" value="InterPro"/>
</dbReference>
<keyword evidence="5 6" id="KW-0349">Heme</keyword>
<evidence type="ECO:0000313" key="7">
    <source>
        <dbReference type="EMBL" id="BCR92211.1"/>
    </source>
</evidence>
<dbReference type="RefSeq" id="XP_043140724.1">
    <property type="nucleotide sequence ID" value="XM_043283446.1"/>
</dbReference>
<dbReference type="GeneID" id="66986560"/>
<comment type="cofactor">
    <cofactor evidence="5">
        <name>heme</name>
        <dbReference type="ChEBI" id="CHEBI:30413"/>
    </cofactor>
</comment>
<proteinExistence type="inferred from homology"/>
<organism evidence="7 8">
    <name type="scientific">Aspergillus chevalieri</name>
    <name type="common">Eurotium chevalieri</name>
    <dbReference type="NCBI Taxonomy" id="182096"/>
    <lineage>
        <taxon>Eukaryota</taxon>
        <taxon>Fungi</taxon>
        <taxon>Dikarya</taxon>
        <taxon>Ascomycota</taxon>
        <taxon>Pezizomycotina</taxon>
        <taxon>Eurotiomycetes</taxon>
        <taxon>Eurotiomycetidae</taxon>
        <taxon>Eurotiales</taxon>
        <taxon>Aspergillaceae</taxon>
        <taxon>Aspergillus</taxon>
        <taxon>Aspergillus subgen. Aspergillus</taxon>
    </lineage>
</organism>
<dbReference type="KEGG" id="ache:ACHE_80111A"/>
<feature type="binding site" description="axial binding residue" evidence="5">
    <location>
        <position position="124"/>
    </location>
    <ligand>
        <name>heme</name>
        <dbReference type="ChEBI" id="CHEBI:30413"/>
    </ligand>
    <ligandPart>
        <name>Fe</name>
        <dbReference type="ChEBI" id="CHEBI:18248"/>
    </ligandPart>
</feature>
<accession>A0A7R7ZSV2</accession>
<gene>
    <name evidence="7" type="ORF">ACHE_80111A</name>
</gene>
<dbReference type="GO" id="GO:0005506">
    <property type="term" value="F:iron ion binding"/>
    <property type="evidence" value="ECO:0007669"/>
    <property type="project" value="InterPro"/>
</dbReference>
<dbReference type="Proteomes" id="UP000637239">
    <property type="component" value="Chromosome 8"/>
</dbReference>
<dbReference type="InterPro" id="IPR001128">
    <property type="entry name" value="Cyt_P450"/>
</dbReference>
<reference evidence="7" key="1">
    <citation type="submission" date="2021-01" db="EMBL/GenBank/DDBJ databases">
        <authorList>
            <consortium name="Aspergillus chevalieri M1 genome sequencing consortium"/>
            <person name="Kazuki M."/>
            <person name="Futagami T."/>
        </authorList>
    </citation>
    <scope>NUCLEOTIDE SEQUENCE</scope>
    <source>
        <strain evidence="7">M1</strain>
    </source>
</reference>
<keyword evidence="2 5" id="KW-0479">Metal-binding</keyword>
<dbReference type="Pfam" id="PF00067">
    <property type="entry name" value="p450"/>
    <property type="match status" value="1"/>
</dbReference>
<keyword evidence="4 5" id="KW-0408">Iron</keyword>
<evidence type="ECO:0008006" key="9">
    <source>
        <dbReference type="Google" id="ProtNLM"/>
    </source>
</evidence>
<dbReference type="GO" id="GO:0004497">
    <property type="term" value="F:monooxygenase activity"/>
    <property type="evidence" value="ECO:0007669"/>
    <property type="project" value="UniProtKB-KW"/>
</dbReference>
<evidence type="ECO:0000313" key="8">
    <source>
        <dbReference type="Proteomes" id="UP000637239"/>
    </source>
</evidence>
<dbReference type="InterPro" id="IPR017972">
    <property type="entry name" value="Cyt_P450_CS"/>
</dbReference>
<keyword evidence="8" id="KW-1185">Reference proteome</keyword>
<dbReference type="PROSITE" id="PS00086">
    <property type="entry name" value="CYTOCHROME_P450"/>
    <property type="match status" value="1"/>
</dbReference>
<evidence type="ECO:0000256" key="5">
    <source>
        <dbReference type="PIRSR" id="PIRSR602401-1"/>
    </source>
</evidence>
<evidence type="ECO:0000256" key="3">
    <source>
        <dbReference type="ARBA" id="ARBA00023002"/>
    </source>
</evidence>
<dbReference type="InterPro" id="IPR002401">
    <property type="entry name" value="Cyt_P450_E_grp-I"/>
</dbReference>
<evidence type="ECO:0000256" key="4">
    <source>
        <dbReference type="ARBA" id="ARBA00023004"/>
    </source>
</evidence>
<keyword evidence="6" id="KW-0503">Monooxygenase</keyword>
<dbReference type="InterPro" id="IPR050364">
    <property type="entry name" value="Cytochrome_P450_fung"/>
</dbReference>
<evidence type="ECO:0000256" key="2">
    <source>
        <dbReference type="ARBA" id="ARBA00022723"/>
    </source>
</evidence>
<comment type="similarity">
    <text evidence="1 6">Belongs to the cytochrome P450 family.</text>
</comment>
<dbReference type="PANTHER" id="PTHR46300:SF12">
    <property type="entry name" value="P450, PUTATIVE (EUROFUNG)-RELATED"/>
    <property type="match status" value="1"/>
</dbReference>
<reference evidence="7" key="2">
    <citation type="submission" date="2021-02" db="EMBL/GenBank/DDBJ databases">
        <title>Aspergillus chevalieri M1 genome sequence.</title>
        <authorList>
            <person name="Kadooka C."/>
            <person name="Mori K."/>
            <person name="Futagami T."/>
        </authorList>
    </citation>
    <scope>NUCLEOTIDE SEQUENCE</scope>
    <source>
        <strain evidence="7">M1</strain>
    </source>
</reference>
<dbReference type="InterPro" id="IPR036396">
    <property type="entry name" value="Cyt_P450_sf"/>
</dbReference>
<dbReference type="GO" id="GO:0020037">
    <property type="term" value="F:heme binding"/>
    <property type="evidence" value="ECO:0007669"/>
    <property type="project" value="InterPro"/>
</dbReference>
<dbReference type="PRINTS" id="PR00463">
    <property type="entry name" value="EP450I"/>
</dbReference>
<dbReference type="AlphaFoldDB" id="A0A7R7ZSV2"/>
<evidence type="ECO:0000256" key="1">
    <source>
        <dbReference type="ARBA" id="ARBA00010617"/>
    </source>
</evidence>
<dbReference type="PRINTS" id="PR00385">
    <property type="entry name" value="P450"/>
</dbReference>